<evidence type="ECO:0000313" key="1">
    <source>
        <dbReference type="EMBL" id="KZV07038.1"/>
    </source>
</evidence>
<organism evidence="1 2">
    <name type="scientific">Dorcoceras hygrometricum</name>
    <dbReference type="NCBI Taxonomy" id="472368"/>
    <lineage>
        <taxon>Eukaryota</taxon>
        <taxon>Viridiplantae</taxon>
        <taxon>Streptophyta</taxon>
        <taxon>Embryophyta</taxon>
        <taxon>Tracheophyta</taxon>
        <taxon>Spermatophyta</taxon>
        <taxon>Magnoliopsida</taxon>
        <taxon>eudicotyledons</taxon>
        <taxon>Gunneridae</taxon>
        <taxon>Pentapetalae</taxon>
        <taxon>asterids</taxon>
        <taxon>lamiids</taxon>
        <taxon>Lamiales</taxon>
        <taxon>Gesneriaceae</taxon>
        <taxon>Didymocarpoideae</taxon>
        <taxon>Trichosporeae</taxon>
        <taxon>Loxocarpinae</taxon>
        <taxon>Dorcoceras</taxon>
    </lineage>
</organism>
<evidence type="ECO:0000313" key="2">
    <source>
        <dbReference type="Proteomes" id="UP000250235"/>
    </source>
</evidence>
<name>A0A2Z6ZVX1_9LAMI</name>
<dbReference type="Proteomes" id="UP000250235">
    <property type="component" value="Unassembled WGS sequence"/>
</dbReference>
<reference evidence="1 2" key="1">
    <citation type="journal article" date="2015" name="Proc. Natl. Acad. Sci. U.S.A.">
        <title>The resurrection genome of Boea hygrometrica: A blueprint for survival of dehydration.</title>
        <authorList>
            <person name="Xiao L."/>
            <person name="Yang G."/>
            <person name="Zhang L."/>
            <person name="Yang X."/>
            <person name="Zhao S."/>
            <person name="Ji Z."/>
            <person name="Zhou Q."/>
            <person name="Hu M."/>
            <person name="Wang Y."/>
            <person name="Chen M."/>
            <person name="Xu Y."/>
            <person name="Jin H."/>
            <person name="Xiao X."/>
            <person name="Hu G."/>
            <person name="Bao F."/>
            <person name="Hu Y."/>
            <person name="Wan P."/>
            <person name="Li L."/>
            <person name="Deng X."/>
            <person name="Kuang T."/>
            <person name="Xiang C."/>
            <person name="Zhu J.K."/>
            <person name="Oliver M.J."/>
            <person name="He Y."/>
        </authorList>
    </citation>
    <scope>NUCLEOTIDE SEQUENCE [LARGE SCALE GENOMIC DNA]</scope>
    <source>
        <strain evidence="2">cv. XS01</strain>
    </source>
</reference>
<keyword evidence="2" id="KW-1185">Reference proteome</keyword>
<protein>
    <submittedName>
        <fullName evidence="1">Uncharacterized protein</fullName>
    </submittedName>
</protein>
<accession>A0A2Z6ZVX1</accession>
<gene>
    <name evidence="1" type="ORF">F511_45482</name>
</gene>
<sequence>MSASSNFNSYQSQHIFLRHADVTISADSKPPTRATVTLTSVDFTKFRYFSFPHQALRLKFQQESYSLRNFLK</sequence>
<dbReference type="AlphaFoldDB" id="A0A2Z6ZVX1"/>
<proteinExistence type="predicted"/>
<dbReference type="EMBL" id="KV046243">
    <property type="protein sequence ID" value="KZV07038.1"/>
    <property type="molecule type" value="Genomic_DNA"/>
</dbReference>